<dbReference type="PANTHER" id="PTHR34825">
    <property type="entry name" value="CONSERVED PROTEIN, WITH A WEAK D-GALACTARATE DEHYDRATASE/ALTRONATE HYDROLASE DOMAIN"/>
    <property type="match status" value="1"/>
</dbReference>
<dbReference type="Proteomes" id="UP000274822">
    <property type="component" value="Unassembled WGS sequence"/>
</dbReference>
<organism evidence="2 3">
    <name type="scientific">Jimgerdemannia flammicorona</name>
    <dbReference type="NCBI Taxonomy" id="994334"/>
    <lineage>
        <taxon>Eukaryota</taxon>
        <taxon>Fungi</taxon>
        <taxon>Fungi incertae sedis</taxon>
        <taxon>Mucoromycota</taxon>
        <taxon>Mucoromycotina</taxon>
        <taxon>Endogonomycetes</taxon>
        <taxon>Endogonales</taxon>
        <taxon>Endogonaceae</taxon>
        <taxon>Jimgerdemannia</taxon>
    </lineage>
</organism>
<comment type="caution">
    <text evidence="2">The sequence shown here is derived from an EMBL/GenBank/DDBJ whole genome shotgun (WGS) entry which is preliminary data.</text>
</comment>
<accession>A0A433R0F9</accession>
<name>A0A433R0F9_9FUNG</name>
<dbReference type="Pfam" id="PF09820">
    <property type="entry name" value="AAA-ATPase_like"/>
    <property type="match status" value="1"/>
</dbReference>
<protein>
    <recommendedName>
        <fullName evidence="1">AAA-ATPase-like domain-containing protein</fullName>
    </recommendedName>
</protein>
<gene>
    <name evidence="2" type="ORF">BC938DRAFT_483546</name>
</gene>
<dbReference type="InterPro" id="IPR018631">
    <property type="entry name" value="AAA-ATPase-like_dom"/>
</dbReference>
<evidence type="ECO:0000259" key="1">
    <source>
        <dbReference type="Pfam" id="PF09820"/>
    </source>
</evidence>
<feature type="domain" description="AAA-ATPase-like" evidence="1">
    <location>
        <begin position="8"/>
        <end position="231"/>
    </location>
</feature>
<keyword evidence="3" id="KW-1185">Reference proteome</keyword>
<dbReference type="EMBL" id="RBNJ01000088">
    <property type="protein sequence ID" value="RUS35445.1"/>
    <property type="molecule type" value="Genomic_DNA"/>
</dbReference>
<dbReference type="AlphaFoldDB" id="A0A433R0F9"/>
<sequence>MQMAQKPWYVDKTMLIHDLCQTDSTVTLVLRPHGFGKTTNLLMLRTFFELVHDESIIEKKNRRKLFERLCIGTHHPTLLDTEFGRYPIIHLNLRHVTKCTWEGSLNKLRDVIGEIFRKHRYVIECLSGAEKDEFTVIEKKDTSYQEYDSALQKLSMYLHRFHGAKCVVLVDEYETPAFDRVDVPISQQFNGAYYRTMIGILTRVYSSLLGDNPYLHKAFMVGILPVETHVLFSGCNDFGIHSMAHGDFSTRFGFTERDKGDARGGGYWCGGVELHRPQYNKNGFADTIRQIIAHIDSAKIIVLLNRGRLQLDRRDSIEFDRLCKRDDATVWTFLYHAGYITMREGQFEIPNAHVYMQWVSCVAPDLSEPSLYEALLDMLVASEIEAFHRKLGTITIEHVCGWLPEMWMDIYYHAFCFGVDSDLRRRGYAVTGTYTAEQCHISAKTQDTQFYIRVTLGENVSDQEVVDLHDSVAKVHLLGIAFQGNQTCVSVRNHTRIV</sequence>
<evidence type="ECO:0000313" key="2">
    <source>
        <dbReference type="EMBL" id="RUS35445.1"/>
    </source>
</evidence>
<reference evidence="2 3" key="1">
    <citation type="journal article" date="2018" name="New Phytol.">
        <title>Phylogenomics of Endogonaceae and evolution of mycorrhizas within Mucoromycota.</title>
        <authorList>
            <person name="Chang Y."/>
            <person name="Desiro A."/>
            <person name="Na H."/>
            <person name="Sandor L."/>
            <person name="Lipzen A."/>
            <person name="Clum A."/>
            <person name="Barry K."/>
            <person name="Grigoriev I.V."/>
            <person name="Martin F.M."/>
            <person name="Stajich J.E."/>
            <person name="Smith M.E."/>
            <person name="Bonito G."/>
            <person name="Spatafora J.W."/>
        </authorList>
    </citation>
    <scope>NUCLEOTIDE SEQUENCE [LARGE SCALE GENOMIC DNA]</scope>
    <source>
        <strain evidence="2 3">AD002</strain>
    </source>
</reference>
<proteinExistence type="predicted"/>
<dbReference type="PANTHER" id="PTHR34825:SF1">
    <property type="entry name" value="AAA-ATPASE-LIKE DOMAIN-CONTAINING PROTEIN"/>
    <property type="match status" value="1"/>
</dbReference>
<evidence type="ECO:0000313" key="3">
    <source>
        <dbReference type="Proteomes" id="UP000274822"/>
    </source>
</evidence>